<proteinExistence type="predicted"/>
<accession>F1A0F7</accession>
<reference evidence="12" key="1">
    <citation type="journal article" date="2011" name="Genome Biol.">
        <title>Comparative genomics of the social amoebae Dictyostelium discoideum and Dictyostelium purpureum.</title>
        <authorList>
            <consortium name="US DOE Joint Genome Institute (JGI-PGF)"/>
            <person name="Sucgang R."/>
            <person name="Kuo A."/>
            <person name="Tian X."/>
            <person name="Salerno W."/>
            <person name="Parikh A."/>
            <person name="Feasley C.L."/>
            <person name="Dalin E."/>
            <person name="Tu H."/>
            <person name="Huang E."/>
            <person name="Barry K."/>
            <person name="Lindquist E."/>
            <person name="Shapiro H."/>
            <person name="Bruce D."/>
            <person name="Schmutz J."/>
            <person name="Salamov A."/>
            <person name="Fey P."/>
            <person name="Gaudet P."/>
            <person name="Anjard C."/>
            <person name="Babu M.M."/>
            <person name="Basu S."/>
            <person name="Bushmanova Y."/>
            <person name="van der Wel H."/>
            <person name="Katoh-Kurasawa M."/>
            <person name="Dinh C."/>
            <person name="Coutinho P.M."/>
            <person name="Saito T."/>
            <person name="Elias M."/>
            <person name="Schaap P."/>
            <person name="Kay R.R."/>
            <person name="Henrissat B."/>
            <person name="Eichinger L."/>
            <person name="Rivero F."/>
            <person name="Putnam N.H."/>
            <person name="West C.M."/>
            <person name="Loomis W.F."/>
            <person name="Chisholm R.L."/>
            <person name="Shaulsky G."/>
            <person name="Strassmann J.E."/>
            <person name="Queller D.C."/>
            <person name="Kuspa A."/>
            <person name="Grigoriev I.V."/>
        </authorList>
    </citation>
    <scope>NUCLEOTIDE SEQUENCE [LARGE SCALE GENOMIC DNA]</scope>
    <source>
        <strain evidence="12">QSDP1</strain>
    </source>
</reference>
<dbReference type="Pfam" id="PF21362">
    <property type="entry name" value="Sina_RING"/>
    <property type="match status" value="1"/>
</dbReference>
<dbReference type="PROSITE" id="PS50145">
    <property type="entry name" value="ZF_TRAF"/>
    <property type="match status" value="1"/>
</dbReference>
<name>F1A0F7_DICPU</name>
<evidence type="ECO:0000256" key="2">
    <source>
        <dbReference type="ARBA" id="ARBA00004496"/>
    </source>
</evidence>
<comment type="subcellular location">
    <subcellularLocation>
        <location evidence="2">Cytoplasm</location>
    </subcellularLocation>
</comment>
<evidence type="ECO:0000313" key="12">
    <source>
        <dbReference type="Proteomes" id="UP000001064"/>
    </source>
</evidence>
<dbReference type="InParanoid" id="F1A0F7"/>
<keyword evidence="5" id="KW-0677">Repeat</keyword>
<feature type="domain" description="TRAF-type" evidence="10">
    <location>
        <begin position="192"/>
        <end position="235"/>
    </location>
</feature>
<dbReference type="GeneID" id="10510771"/>
<feature type="zinc finger region" description="TRAF-type" evidence="8">
    <location>
        <begin position="192"/>
        <end position="235"/>
    </location>
</feature>
<dbReference type="Proteomes" id="UP000001064">
    <property type="component" value="Unassembled WGS sequence"/>
</dbReference>
<dbReference type="InterPro" id="IPR001293">
    <property type="entry name" value="Znf_TRAF"/>
</dbReference>
<dbReference type="GO" id="GO:0008270">
    <property type="term" value="F:zinc ion binding"/>
    <property type="evidence" value="ECO:0007669"/>
    <property type="project" value="UniProtKB-KW"/>
</dbReference>
<keyword evidence="4 8" id="KW-0479">Metal-binding</keyword>
<dbReference type="Gene3D" id="2.60.210.10">
    <property type="entry name" value="Apoptosis, Tumor Necrosis Factor Receptor Associated Protein 2, Chain A"/>
    <property type="match status" value="1"/>
</dbReference>
<dbReference type="EMBL" id="GL871338">
    <property type="protein sequence ID" value="EGC30330.1"/>
    <property type="molecule type" value="Genomic_DNA"/>
</dbReference>
<protein>
    <recommendedName>
        <fullName evidence="10">TRAF-type domain-containing protein</fullName>
    </recommendedName>
</protein>
<organism evidence="11 12">
    <name type="scientific">Dictyostelium purpureum</name>
    <name type="common">Slime mold</name>
    <dbReference type="NCBI Taxonomy" id="5786"/>
    <lineage>
        <taxon>Eukaryota</taxon>
        <taxon>Amoebozoa</taxon>
        <taxon>Evosea</taxon>
        <taxon>Eumycetozoa</taxon>
        <taxon>Dictyostelia</taxon>
        <taxon>Dictyosteliales</taxon>
        <taxon>Dictyosteliaceae</taxon>
        <taxon>Dictyostelium</taxon>
    </lineage>
</organism>
<evidence type="ECO:0000259" key="10">
    <source>
        <dbReference type="PROSITE" id="PS50145"/>
    </source>
</evidence>
<dbReference type="OrthoDB" id="1630758at2759"/>
<keyword evidence="12" id="KW-1185">Reference proteome</keyword>
<keyword evidence="6 8" id="KW-0863">Zinc-finger</keyword>
<evidence type="ECO:0000256" key="1">
    <source>
        <dbReference type="ARBA" id="ARBA00003051"/>
    </source>
</evidence>
<comment type="function">
    <text evidence="1">Probable adapter protein and signal transducer that links members of the tumor necrosis factor receptor family to different signaling pathways by association with the receptor cytoplasmic domain and kinases.</text>
</comment>
<gene>
    <name evidence="11" type="ORF">DICPUDRAFT_83730</name>
</gene>
<dbReference type="VEuPathDB" id="AmoebaDB:DICPUDRAFT_83730"/>
<evidence type="ECO:0000256" key="5">
    <source>
        <dbReference type="ARBA" id="ARBA00022737"/>
    </source>
</evidence>
<dbReference type="InterPro" id="IPR049548">
    <property type="entry name" value="Sina-like_RING"/>
</dbReference>
<dbReference type="Pfam" id="PF02176">
    <property type="entry name" value="zf-TRAF"/>
    <property type="match status" value="1"/>
</dbReference>
<dbReference type="InterPro" id="IPR008974">
    <property type="entry name" value="TRAF-like"/>
</dbReference>
<evidence type="ECO:0000256" key="7">
    <source>
        <dbReference type="ARBA" id="ARBA00022833"/>
    </source>
</evidence>
<dbReference type="PANTHER" id="PTHR10131:SF65">
    <property type="entry name" value="RING FINGER PROTEIN DG17-RELATED"/>
    <property type="match status" value="1"/>
</dbReference>
<evidence type="ECO:0000256" key="3">
    <source>
        <dbReference type="ARBA" id="ARBA00022490"/>
    </source>
</evidence>
<keyword evidence="3" id="KW-0963">Cytoplasm</keyword>
<evidence type="ECO:0000313" key="11">
    <source>
        <dbReference type="EMBL" id="EGC30330.1"/>
    </source>
</evidence>
<feature type="coiled-coil region" evidence="9">
    <location>
        <begin position="254"/>
        <end position="288"/>
    </location>
</feature>
<dbReference type="eggNOG" id="KOG0297">
    <property type="taxonomic scope" value="Eukaryota"/>
</dbReference>
<dbReference type="KEGG" id="dpp:DICPUDRAFT_83730"/>
<dbReference type="AlphaFoldDB" id="F1A0F7"/>
<dbReference type="STRING" id="5786.F1A0F7"/>
<keyword evidence="7 8" id="KW-0862">Zinc</keyword>
<keyword evidence="9" id="KW-0175">Coiled coil</keyword>
<dbReference type="InterPro" id="IPR013083">
    <property type="entry name" value="Znf_RING/FYVE/PHD"/>
</dbReference>
<evidence type="ECO:0000256" key="6">
    <source>
        <dbReference type="ARBA" id="ARBA00022771"/>
    </source>
</evidence>
<dbReference type="SUPFAM" id="SSF49599">
    <property type="entry name" value="TRAF domain-like"/>
    <property type="match status" value="2"/>
</dbReference>
<evidence type="ECO:0000256" key="8">
    <source>
        <dbReference type="PROSITE-ProRule" id="PRU00207"/>
    </source>
</evidence>
<dbReference type="RefSeq" id="XP_003293153.1">
    <property type="nucleotide sequence ID" value="XM_003293105.1"/>
</dbReference>
<dbReference type="Gene3D" id="3.30.40.10">
    <property type="entry name" value="Zinc/RING finger domain, C3HC4 (zinc finger)"/>
    <property type="match status" value="3"/>
</dbReference>
<dbReference type="GO" id="GO:0005737">
    <property type="term" value="C:cytoplasm"/>
    <property type="evidence" value="ECO:0000318"/>
    <property type="project" value="GO_Central"/>
</dbReference>
<dbReference type="SUPFAM" id="SSF57850">
    <property type="entry name" value="RING/U-box"/>
    <property type="match status" value="1"/>
</dbReference>
<dbReference type="PANTHER" id="PTHR10131">
    <property type="entry name" value="TNF RECEPTOR ASSOCIATED FACTOR"/>
    <property type="match status" value="1"/>
</dbReference>
<evidence type="ECO:0000256" key="9">
    <source>
        <dbReference type="SAM" id="Coils"/>
    </source>
</evidence>
<evidence type="ECO:0000256" key="4">
    <source>
        <dbReference type="ARBA" id="ARBA00022723"/>
    </source>
</evidence>
<sequence>MENIKIKYDIIDLVCDEKELFSNIYSCPVCYEPLFKKQIYQCSEGHWACRECFQKIINSNNSHCMSCRKKIGSFNELSRNRGLELMIQSKKIHCPYSFSNIWCNPDEADFEKQNNVELFFDLDNGCKETFKVEQLNNHLEKCNYRFVECSNFGCDEIVRLNKIEKHQEICKFARITCRDCETKIKRIEETDHTEVCPSVLIVCVQCNQSVKRCYLKDHIENTCEQGIIKCKYGDCQSVYKRNQLSNHLKQVDHSESMKRIIDLQEEEIEQYKEQLKESNERCLDLIKNFKVIDRIFTNYEESYRNKWEISDFKQKIRNFGVFDSILSLSFKIGFHKFYLGISLTGKDGFNNKDTDHFTLYLYNKNNIPTKVRCEFEVINHIDKLKNKKIEFSGVFEKTYEEQDNYIEYVVSKLSDLSRRNGFLSNDSFETLSINFSITVNKNNTIFPLKN</sequence>